<organism evidence="5 6">
    <name type="scientific">Fusarium equiseti</name>
    <name type="common">Fusarium scirpi</name>
    <dbReference type="NCBI Taxonomy" id="61235"/>
    <lineage>
        <taxon>Eukaryota</taxon>
        <taxon>Fungi</taxon>
        <taxon>Dikarya</taxon>
        <taxon>Ascomycota</taxon>
        <taxon>Pezizomycotina</taxon>
        <taxon>Sordariomycetes</taxon>
        <taxon>Hypocreomycetidae</taxon>
        <taxon>Hypocreales</taxon>
        <taxon>Nectriaceae</taxon>
        <taxon>Fusarium</taxon>
        <taxon>Fusarium incarnatum-equiseti species complex</taxon>
    </lineage>
</organism>
<dbReference type="PANTHER" id="PTHR45856:SF24">
    <property type="entry name" value="FUNGAL LIPASE-LIKE DOMAIN-CONTAINING PROTEIN"/>
    <property type="match status" value="1"/>
</dbReference>
<evidence type="ECO:0000313" key="5">
    <source>
        <dbReference type="EMBL" id="KAJ4141750.1"/>
    </source>
</evidence>
<comment type="catalytic activity">
    <reaction evidence="3">
        <text>a monoacylglycerol + H2O = glycerol + a fatty acid + H(+)</text>
        <dbReference type="Rhea" id="RHEA:15245"/>
        <dbReference type="ChEBI" id="CHEBI:15377"/>
        <dbReference type="ChEBI" id="CHEBI:15378"/>
        <dbReference type="ChEBI" id="CHEBI:17408"/>
        <dbReference type="ChEBI" id="CHEBI:17754"/>
        <dbReference type="ChEBI" id="CHEBI:28868"/>
    </reaction>
</comment>
<reference evidence="5" key="1">
    <citation type="submission" date="2022-09" db="EMBL/GenBank/DDBJ databases">
        <title>Fusarium specimens isolated from Avocado Roots.</title>
        <authorList>
            <person name="Stajich J."/>
            <person name="Roper C."/>
            <person name="Heimlech-Rivalta G."/>
        </authorList>
    </citation>
    <scope>NUCLEOTIDE SEQUENCE</scope>
    <source>
        <strain evidence="5">CF00095</strain>
    </source>
</reference>
<dbReference type="Proteomes" id="UP001152024">
    <property type="component" value="Unassembled WGS sequence"/>
</dbReference>
<sequence length="349" mass="38375">MAKYPNSEVNEEAAKSWSCSPEIARLVWTALCCSRDVNHNGDFEHTSSLFFEQAMQLVFEQTLEPSLLGTRKRVMIGTARVSGTLFVAVRGSKDPSDHLLNFASDVKHEPCGVEELDGSHGGYLSCMKELIPSLRKIFVNDVQTNSNIHHVVFTGSSSGGAVASLLFFYFAAQCSEVFGSAKRSIITFGSPPVTPQNLTTIAEGLPGVESVLAFVNEGDVVSRLCMNYIKSVLDLYRIDVEETLQKQQHGGSAAEGPGLTANPGTTAREWKLPDPSFYQIGRIVILRTNDVGKQLELDYADFSRLLWCDTVVHKGSTYSKHVGALVRSIDPEILPPPRPLQHETCVQRR</sequence>
<dbReference type="InterPro" id="IPR002921">
    <property type="entry name" value="Fungal_lipase-type"/>
</dbReference>
<protein>
    <recommendedName>
        <fullName evidence="4">Fungal lipase-type domain-containing protein</fullName>
    </recommendedName>
</protein>
<proteinExistence type="inferred from homology"/>
<gene>
    <name evidence="5" type="ORF">NW768_000967</name>
</gene>
<evidence type="ECO:0000256" key="1">
    <source>
        <dbReference type="ARBA" id="ARBA00043996"/>
    </source>
</evidence>
<dbReference type="SUPFAM" id="SSF53474">
    <property type="entry name" value="alpha/beta-Hydrolases"/>
    <property type="match status" value="1"/>
</dbReference>
<name>A0ABQ8RTZ5_FUSEQ</name>
<comment type="similarity">
    <text evidence="1">Belongs to the AB hydrolase superfamily. Lipase family. Class 3 subfamily.</text>
</comment>
<evidence type="ECO:0000256" key="2">
    <source>
        <dbReference type="ARBA" id="ARBA00047591"/>
    </source>
</evidence>
<dbReference type="InterPro" id="IPR051218">
    <property type="entry name" value="Sec_MonoDiacylglyc_Lipase"/>
</dbReference>
<evidence type="ECO:0000313" key="6">
    <source>
        <dbReference type="Proteomes" id="UP001152024"/>
    </source>
</evidence>
<dbReference type="EMBL" id="JAOQBH010000001">
    <property type="protein sequence ID" value="KAJ4141750.1"/>
    <property type="molecule type" value="Genomic_DNA"/>
</dbReference>
<dbReference type="Pfam" id="PF01764">
    <property type="entry name" value="Lipase_3"/>
    <property type="match status" value="1"/>
</dbReference>
<dbReference type="Gene3D" id="3.40.50.1820">
    <property type="entry name" value="alpha/beta hydrolase"/>
    <property type="match status" value="1"/>
</dbReference>
<evidence type="ECO:0000259" key="4">
    <source>
        <dbReference type="Pfam" id="PF01764"/>
    </source>
</evidence>
<evidence type="ECO:0000256" key="3">
    <source>
        <dbReference type="ARBA" id="ARBA00048461"/>
    </source>
</evidence>
<comment type="catalytic activity">
    <reaction evidence="2">
        <text>a diacylglycerol + H2O = a monoacylglycerol + a fatty acid + H(+)</text>
        <dbReference type="Rhea" id="RHEA:32731"/>
        <dbReference type="ChEBI" id="CHEBI:15377"/>
        <dbReference type="ChEBI" id="CHEBI:15378"/>
        <dbReference type="ChEBI" id="CHEBI:17408"/>
        <dbReference type="ChEBI" id="CHEBI:18035"/>
        <dbReference type="ChEBI" id="CHEBI:28868"/>
    </reaction>
</comment>
<comment type="caution">
    <text evidence="5">The sequence shown here is derived from an EMBL/GenBank/DDBJ whole genome shotgun (WGS) entry which is preliminary data.</text>
</comment>
<keyword evidence="6" id="KW-1185">Reference proteome</keyword>
<dbReference type="PANTHER" id="PTHR45856">
    <property type="entry name" value="ALPHA/BETA-HYDROLASES SUPERFAMILY PROTEIN"/>
    <property type="match status" value="1"/>
</dbReference>
<accession>A0ABQ8RTZ5</accession>
<dbReference type="InterPro" id="IPR029058">
    <property type="entry name" value="AB_hydrolase_fold"/>
</dbReference>
<feature type="domain" description="Fungal lipase-type" evidence="4">
    <location>
        <begin position="86"/>
        <end position="225"/>
    </location>
</feature>